<sequence length="613" mass="68970">MHILSRLILFSPFFIVHPSNSQSLTVPTNETLILEGLSYLYVPLDRDILRIHVFYILAQILPILRAGSGSSRLRSFGSLLLRHPLWASFKTMHSLFCILSRLRHLKDAGPNWEWHYAWRKKSVLTDIERSRLPQQKMNGGSALSGEAFHMQMNVWTLTLSQRVLMSLDRLISSFSGRQCVLQEEGYDVDRPIECDDEYWDLKDSSLAFQQPPNKPSTIAYFNSYLKLMEILAYAMRVIYSVKKSTFPSSGQSAPYLDQKIIMNLDSAMNSWMDSVPDHLRWNASSQDEVFLKQSATLYATYYHLQIFIHRPFIPSFRNPSSTTFPSLAICTNAARSCCHVLEVQSRTSLPLPTLQVTIFTAAVVLLLNIWSGKRSGFAPYPKREIDDVQRCLNLLKTCERRWCSAGRYWDILMDLASAGDLSFSDGSASVDSGTGTKRPREPVSVVRSPIWYTPEAPQGQRKIAGLRRVSAELSSDGDPAVLSSQTLRFELPMYATELGRLPVYGQFNFSESCKRPRHDPASYNSSFSVSSRGEANPGGVPYPSSGLVSMNVHPTQSQYSVPSEWGQYSAPQGPDHDTKMPFYPGPGECEVDGVPLVDSDMLTMWSTAPTGFE</sequence>
<evidence type="ECO:0008006" key="6">
    <source>
        <dbReference type="Google" id="ProtNLM"/>
    </source>
</evidence>
<evidence type="ECO:0000313" key="4">
    <source>
        <dbReference type="EMBL" id="KAF5385983.1"/>
    </source>
</evidence>
<gene>
    <name evidence="4" type="ORF">D9615_002627</name>
</gene>
<proteinExistence type="predicted"/>
<dbReference type="PANTHER" id="PTHR46910">
    <property type="entry name" value="TRANSCRIPTION FACTOR PDR1"/>
    <property type="match status" value="1"/>
</dbReference>
<dbReference type="GO" id="GO:0003700">
    <property type="term" value="F:DNA-binding transcription factor activity"/>
    <property type="evidence" value="ECO:0007669"/>
    <property type="project" value="InterPro"/>
</dbReference>
<organism evidence="4 5">
    <name type="scientific">Tricholomella constricta</name>
    <dbReference type="NCBI Taxonomy" id="117010"/>
    <lineage>
        <taxon>Eukaryota</taxon>
        <taxon>Fungi</taxon>
        <taxon>Dikarya</taxon>
        <taxon>Basidiomycota</taxon>
        <taxon>Agaricomycotina</taxon>
        <taxon>Agaricomycetes</taxon>
        <taxon>Agaricomycetidae</taxon>
        <taxon>Agaricales</taxon>
        <taxon>Tricholomatineae</taxon>
        <taxon>Lyophyllaceae</taxon>
        <taxon>Tricholomella</taxon>
    </lineage>
</organism>
<keyword evidence="5" id="KW-1185">Reference proteome</keyword>
<dbReference type="CDD" id="cd12148">
    <property type="entry name" value="fungal_TF_MHR"/>
    <property type="match status" value="1"/>
</dbReference>
<dbReference type="OrthoDB" id="4456959at2759"/>
<feature type="region of interest" description="Disordered" evidence="2">
    <location>
        <begin position="515"/>
        <end position="541"/>
    </location>
</feature>
<feature type="signal peptide" evidence="3">
    <location>
        <begin position="1"/>
        <end position="21"/>
    </location>
</feature>
<dbReference type="AlphaFoldDB" id="A0A8H5HMB9"/>
<feature type="compositionally biased region" description="Polar residues" evidence="2">
    <location>
        <begin position="522"/>
        <end position="533"/>
    </location>
</feature>
<accession>A0A8H5HMB9</accession>
<feature type="chain" id="PRO_5033988714" description="Transcription factor domain-containing protein" evidence="3">
    <location>
        <begin position="22"/>
        <end position="613"/>
    </location>
</feature>
<dbReference type="Proteomes" id="UP000565441">
    <property type="component" value="Unassembled WGS sequence"/>
</dbReference>
<evidence type="ECO:0000313" key="5">
    <source>
        <dbReference type="Proteomes" id="UP000565441"/>
    </source>
</evidence>
<evidence type="ECO:0000256" key="3">
    <source>
        <dbReference type="SAM" id="SignalP"/>
    </source>
</evidence>
<dbReference type="InterPro" id="IPR050987">
    <property type="entry name" value="AtrR-like"/>
</dbReference>
<keyword evidence="1" id="KW-0539">Nucleus</keyword>
<comment type="caution">
    <text evidence="4">The sequence shown here is derived from an EMBL/GenBank/DDBJ whole genome shotgun (WGS) entry which is preliminary data.</text>
</comment>
<keyword evidence="3" id="KW-0732">Signal</keyword>
<reference evidence="4 5" key="1">
    <citation type="journal article" date="2020" name="ISME J.">
        <title>Uncovering the hidden diversity of litter-decomposition mechanisms in mushroom-forming fungi.</title>
        <authorList>
            <person name="Floudas D."/>
            <person name="Bentzer J."/>
            <person name="Ahren D."/>
            <person name="Johansson T."/>
            <person name="Persson P."/>
            <person name="Tunlid A."/>
        </authorList>
    </citation>
    <scope>NUCLEOTIDE SEQUENCE [LARGE SCALE GENOMIC DNA]</scope>
    <source>
        <strain evidence="4 5">CBS 661.87</strain>
    </source>
</reference>
<evidence type="ECO:0000256" key="1">
    <source>
        <dbReference type="ARBA" id="ARBA00023242"/>
    </source>
</evidence>
<dbReference type="EMBL" id="JAACJP010000003">
    <property type="protein sequence ID" value="KAF5385983.1"/>
    <property type="molecule type" value="Genomic_DNA"/>
</dbReference>
<protein>
    <recommendedName>
        <fullName evidence="6">Transcription factor domain-containing protein</fullName>
    </recommendedName>
</protein>
<name>A0A8H5HMB9_9AGAR</name>
<evidence type="ECO:0000256" key="2">
    <source>
        <dbReference type="SAM" id="MobiDB-lite"/>
    </source>
</evidence>
<dbReference type="PANTHER" id="PTHR46910:SF38">
    <property type="entry name" value="ZN(2)-C6 FUNGAL-TYPE DOMAIN-CONTAINING PROTEIN"/>
    <property type="match status" value="1"/>
</dbReference>